<sequence length="460" mass="50358">MACRTGGCCGFGPVNEDNARFLMLALLIIIYLLCGAAVFSALEHPKEKQAKERWAQRFEHFTLKHNLSKQELENFLRHYEEANVAGIRVDTTRPRWDFIGAFYFVGTVVSTIVSQQRQADCRELDSSGGEKDAEAHTAASFAFLSMGGITTVVKGNLVGKQSLMRLITVLAFLLKSCHERQRRRRGVLPHGLGAGPGLAGWKPSVYYVMLILGLGAVLVSCSASAMYASVEGWSYADSLYFCFVAFSTIGFGDLVSGQRLRYETQGQLYQLANFLCILTGVCCIYSLFNVISIVIKQVLNWILARLTHPPCCCCCPQRPPGGGALRHHRRNVVMPGHFHTHPRPRDASIDTEVINESETDGRRVSGEMISMKDFLAANKVNLAIMQKQLSETANGHPRPSGSSTRQNGFSGGVGALAIMNNRLAETSVDRCQEHTGGGHENGVNALQRISAESAVNSVTP</sequence>
<proteinExistence type="inferred from homology"/>
<keyword evidence="20" id="KW-1185">Reference proteome</keyword>
<evidence type="ECO:0000256" key="12">
    <source>
        <dbReference type="ARBA" id="ARBA00023065"/>
    </source>
</evidence>
<accession>A0A8T2PC89</accession>
<evidence type="ECO:0000256" key="7">
    <source>
        <dbReference type="ARBA" id="ARBA00022723"/>
    </source>
</evidence>
<dbReference type="PANTHER" id="PTHR11003">
    <property type="entry name" value="POTASSIUM CHANNEL, SUBFAMILY K"/>
    <property type="match status" value="1"/>
</dbReference>
<dbReference type="OrthoDB" id="297496at2759"/>
<dbReference type="Proteomes" id="UP000824540">
    <property type="component" value="Unassembled WGS sequence"/>
</dbReference>
<dbReference type="PANTHER" id="PTHR11003:SF57">
    <property type="entry name" value="POTASSIUM CHANNEL SUBFAMILY K MEMBER 13"/>
    <property type="match status" value="1"/>
</dbReference>
<evidence type="ECO:0000259" key="18">
    <source>
        <dbReference type="Pfam" id="PF07885"/>
    </source>
</evidence>
<dbReference type="InterPro" id="IPR003280">
    <property type="entry name" value="2pore_dom_K_chnl"/>
</dbReference>
<evidence type="ECO:0000256" key="16">
    <source>
        <dbReference type="SAM" id="MobiDB-lite"/>
    </source>
</evidence>
<keyword evidence="14" id="KW-0407">Ion channel</keyword>
<name>A0A8T2PC89_9TELE</name>
<keyword evidence="12" id="KW-0406">Ion transport</keyword>
<evidence type="ECO:0000256" key="4">
    <source>
        <dbReference type="ARBA" id="ARBA00022475"/>
    </source>
</evidence>
<keyword evidence="4" id="KW-1003">Cell membrane</keyword>
<evidence type="ECO:0000256" key="14">
    <source>
        <dbReference type="ARBA" id="ARBA00023303"/>
    </source>
</evidence>
<dbReference type="SUPFAM" id="SSF81324">
    <property type="entry name" value="Voltage-gated potassium channels"/>
    <property type="match status" value="2"/>
</dbReference>
<keyword evidence="6 17" id="KW-0812">Transmembrane</keyword>
<keyword evidence="7" id="KW-0479">Metal-binding</keyword>
<dbReference type="GO" id="GO:0030322">
    <property type="term" value="P:stabilization of membrane potential"/>
    <property type="evidence" value="ECO:0007669"/>
    <property type="project" value="TreeGrafter"/>
</dbReference>
<evidence type="ECO:0000256" key="3">
    <source>
        <dbReference type="ARBA" id="ARBA00022448"/>
    </source>
</evidence>
<dbReference type="GO" id="GO:0022841">
    <property type="term" value="F:potassium ion leak channel activity"/>
    <property type="evidence" value="ECO:0007669"/>
    <property type="project" value="TreeGrafter"/>
</dbReference>
<evidence type="ECO:0000256" key="5">
    <source>
        <dbReference type="ARBA" id="ARBA00022538"/>
    </source>
</evidence>
<evidence type="ECO:0000256" key="17">
    <source>
        <dbReference type="SAM" id="Phobius"/>
    </source>
</evidence>
<comment type="subcellular location">
    <subcellularLocation>
        <location evidence="1">Cell membrane</location>
        <topology evidence="1">Multi-pass membrane protein</topology>
    </subcellularLocation>
</comment>
<evidence type="ECO:0000256" key="15">
    <source>
        <dbReference type="ARBA" id="ARBA00034430"/>
    </source>
</evidence>
<feature type="region of interest" description="Disordered" evidence="16">
    <location>
        <begin position="390"/>
        <end position="412"/>
    </location>
</feature>
<evidence type="ECO:0000256" key="13">
    <source>
        <dbReference type="ARBA" id="ARBA00023136"/>
    </source>
</evidence>
<comment type="catalytic activity">
    <reaction evidence="15">
        <text>K(+)(in) = K(+)(out)</text>
        <dbReference type="Rhea" id="RHEA:29463"/>
        <dbReference type="ChEBI" id="CHEBI:29103"/>
    </reaction>
</comment>
<feature type="domain" description="Potassium channel" evidence="18">
    <location>
        <begin position="217"/>
        <end position="296"/>
    </location>
</feature>
<comment type="caution">
    <text evidence="19">The sequence shown here is derived from an EMBL/GenBank/DDBJ whole genome shotgun (WGS) entry which is preliminary data.</text>
</comment>
<evidence type="ECO:0000313" key="19">
    <source>
        <dbReference type="EMBL" id="KAG9347252.1"/>
    </source>
</evidence>
<reference evidence="19" key="1">
    <citation type="thesis" date="2021" institute="BYU ScholarsArchive" country="Provo, UT, USA">
        <title>Applications of and Algorithms for Genome Assembly and Genomic Analyses with an Emphasis on Marine Teleosts.</title>
        <authorList>
            <person name="Pickett B.D."/>
        </authorList>
    </citation>
    <scope>NUCLEOTIDE SEQUENCE</scope>
    <source>
        <strain evidence="19">HI-2016</strain>
    </source>
</reference>
<dbReference type="PRINTS" id="PR01588">
    <property type="entry name" value="THIKCHANNEL"/>
</dbReference>
<comment type="similarity">
    <text evidence="2">Belongs to the two pore domain potassium channel (TC 1.A.1.8) family.</text>
</comment>
<dbReference type="InterPro" id="IPR005410">
    <property type="entry name" value="2pore_dom_K_chnl_THIK"/>
</dbReference>
<dbReference type="GO" id="GO:0015271">
    <property type="term" value="F:outward rectifier potassium channel activity"/>
    <property type="evidence" value="ECO:0007669"/>
    <property type="project" value="TreeGrafter"/>
</dbReference>
<evidence type="ECO:0000256" key="6">
    <source>
        <dbReference type="ARBA" id="ARBA00022692"/>
    </source>
</evidence>
<dbReference type="GO" id="GO:0005886">
    <property type="term" value="C:plasma membrane"/>
    <property type="evidence" value="ECO:0007669"/>
    <property type="project" value="UniProtKB-SubCell"/>
</dbReference>
<keyword evidence="9" id="KW-0851">Voltage-gated channel</keyword>
<dbReference type="EMBL" id="JAFBMS010000013">
    <property type="protein sequence ID" value="KAG9347252.1"/>
    <property type="molecule type" value="Genomic_DNA"/>
</dbReference>
<dbReference type="AlphaFoldDB" id="A0A8T2PC89"/>
<evidence type="ECO:0000256" key="8">
    <source>
        <dbReference type="ARBA" id="ARBA00022826"/>
    </source>
</evidence>
<keyword evidence="13 17" id="KW-0472">Membrane</keyword>
<feature type="region of interest" description="Disordered" evidence="16">
    <location>
        <begin position="432"/>
        <end position="460"/>
    </location>
</feature>
<feature type="transmembrane region" description="Helical" evidence="17">
    <location>
        <begin position="268"/>
        <end position="288"/>
    </location>
</feature>
<dbReference type="Gene3D" id="1.10.287.70">
    <property type="match status" value="1"/>
</dbReference>
<gene>
    <name evidence="19" type="ORF">JZ751_004819</name>
</gene>
<keyword evidence="5" id="KW-0633">Potassium transport</keyword>
<evidence type="ECO:0000256" key="9">
    <source>
        <dbReference type="ARBA" id="ARBA00022882"/>
    </source>
</evidence>
<evidence type="ECO:0000256" key="10">
    <source>
        <dbReference type="ARBA" id="ARBA00022958"/>
    </source>
</evidence>
<feature type="non-terminal residue" evidence="19">
    <location>
        <position position="1"/>
    </location>
</feature>
<keyword evidence="3" id="KW-0813">Transport</keyword>
<evidence type="ECO:0000313" key="20">
    <source>
        <dbReference type="Proteomes" id="UP000824540"/>
    </source>
</evidence>
<evidence type="ECO:0000256" key="11">
    <source>
        <dbReference type="ARBA" id="ARBA00022989"/>
    </source>
</evidence>
<dbReference type="GO" id="GO:0046872">
    <property type="term" value="F:metal ion binding"/>
    <property type="evidence" value="ECO:0007669"/>
    <property type="project" value="UniProtKB-KW"/>
</dbReference>
<dbReference type="InterPro" id="IPR013099">
    <property type="entry name" value="K_chnl_dom"/>
</dbReference>
<feature type="transmembrane region" description="Helical" evidence="17">
    <location>
        <begin position="21"/>
        <end position="42"/>
    </location>
</feature>
<dbReference type="Pfam" id="PF07885">
    <property type="entry name" value="Ion_trans_2"/>
    <property type="match status" value="1"/>
</dbReference>
<dbReference type="GO" id="GO:0034702">
    <property type="term" value="C:monoatomic ion channel complex"/>
    <property type="evidence" value="ECO:0007669"/>
    <property type="project" value="UniProtKB-KW"/>
</dbReference>
<organism evidence="19 20">
    <name type="scientific">Albula glossodonta</name>
    <name type="common">roundjaw bonefish</name>
    <dbReference type="NCBI Taxonomy" id="121402"/>
    <lineage>
        <taxon>Eukaryota</taxon>
        <taxon>Metazoa</taxon>
        <taxon>Chordata</taxon>
        <taxon>Craniata</taxon>
        <taxon>Vertebrata</taxon>
        <taxon>Euteleostomi</taxon>
        <taxon>Actinopterygii</taxon>
        <taxon>Neopterygii</taxon>
        <taxon>Teleostei</taxon>
        <taxon>Albuliformes</taxon>
        <taxon>Albulidae</taxon>
        <taxon>Albula</taxon>
    </lineage>
</organism>
<keyword evidence="10" id="KW-0630">Potassium</keyword>
<keyword evidence="8" id="KW-0631">Potassium channel</keyword>
<protein>
    <recommendedName>
        <fullName evidence="18">Potassium channel domain-containing protein</fullName>
    </recommendedName>
</protein>
<keyword evidence="11 17" id="KW-1133">Transmembrane helix</keyword>
<evidence type="ECO:0000256" key="2">
    <source>
        <dbReference type="ARBA" id="ARBA00006666"/>
    </source>
</evidence>
<feature type="transmembrane region" description="Helical" evidence="17">
    <location>
        <begin position="205"/>
        <end position="226"/>
    </location>
</feature>
<evidence type="ECO:0000256" key="1">
    <source>
        <dbReference type="ARBA" id="ARBA00004651"/>
    </source>
</evidence>
<feature type="transmembrane region" description="Helical" evidence="17">
    <location>
        <begin position="238"/>
        <end position="256"/>
    </location>
</feature>